<feature type="non-terminal residue" evidence="7">
    <location>
        <position position="110"/>
    </location>
</feature>
<dbReference type="PANTHER" id="PTHR34139:SF1">
    <property type="entry name" value="RNASE MJ1380-RELATED"/>
    <property type="match status" value="1"/>
</dbReference>
<sequence>MREDKDRLNDILSAIENIERYSVKGREVFESDELVQIWMVHYLQIIGEAARSTSIALKESYSSIPWESIIGFRNLVVHEYFRIDLGVVWGIVTCDLPELKAEIEGMLKTL</sequence>
<dbReference type="GO" id="GO:0016787">
    <property type="term" value="F:hydrolase activity"/>
    <property type="evidence" value="ECO:0007669"/>
    <property type="project" value="UniProtKB-KW"/>
</dbReference>
<evidence type="ECO:0000256" key="6">
    <source>
        <dbReference type="ARBA" id="ARBA00024207"/>
    </source>
</evidence>
<dbReference type="InterPro" id="IPR051813">
    <property type="entry name" value="HepT_RNase_toxin"/>
</dbReference>
<dbReference type="GO" id="GO:0000166">
    <property type="term" value="F:nucleotide binding"/>
    <property type="evidence" value="ECO:0007669"/>
    <property type="project" value="UniProtKB-KW"/>
</dbReference>
<keyword evidence="3" id="KW-0540">Nuclease</keyword>
<name>A0A0P7ZPR7_9CYAN</name>
<dbReference type="InterPro" id="IPR008201">
    <property type="entry name" value="HepT-like"/>
</dbReference>
<dbReference type="GO" id="GO:0004540">
    <property type="term" value="F:RNA nuclease activity"/>
    <property type="evidence" value="ECO:0007669"/>
    <property type="project" value="InterPro"/>
</dbReference>
<gene>
    <name evidence="7" type="ORF">HLUCCA11_23270</name>
</gene>
<reference evidence="7 8" key="1">
    <citation type="submission" date="2015-09" db="EMBL/GenBank/DDBJ databases">
        <title>Identification and resolution of microdiversity through metagenomic sequencing of parallel consortia.</title>
        <authorList>
            <person name="Nelson W.C."/>
            <person name="Romine M.F."/>
            <person name="Lindemann S.R."/>
        </authorList>
    </citation>
    <scope>NUCLEOTIDE SEQUENCE [LARGE SCALE GENOMIC DNA]</scope>
    <source>
        <strain evidence="7">Ana</strain>
    </source>
</reference>
<dbReference type="PANTHER" id="PTHR34139">
    <property type="entry name" value="UPF0331 PROTEIN MJ0127"/>
    <property type="match status" value="1"/>
</dbReference>
<keyword evidence="5" id="KW-0378">Hydrolase</keyword>
<dbReference type="STRING" id="1666911.HLUCCA11_23270"/>
<comment type="similarity">
    <text evidence="6">Belongs to the HepT RNase toxin family.</text>
</comment>
<evidence type="ECO:0000256" key="2">
    <source>
        <dbReference type="ARBA" id="ARBA00022649"/>
    </source>
</evidence>
<dbReference type="AlphaFoldDB" id="A0A0P7ZPR7"/>
<keyword evidence="1" id="KW-0597">Phosphoprotein</keyword>
<protein>
    <submittedName>
        <fullName evidence="7">Putative conserved protein, contains HEPN domain</fullName>
    </submittedName>
</protein>
<evidence type="ECO:0000313" key="7">
    <source>
        <dbReference type="EMBL" id="KPQ31651.1"/>
    </source>
</evidence>
<dbReference type="GO" id="GO:0110001">
    <property type="term" value="C:toxin-antitoxin complex"/>
    <property type="evidence" value="ECO:0007669"/>
    <property type="project" value="InterPro"/>
</dbReference>
<dbReference type="Proteomes" id="UP000050465">
    <property type="component" value="Unassembled WGS sequence"/>
</dbReference>
<proteinExistence type="inferred from homology"/>
<organism evidence="7 8">
    <name type="scientific">Phormidesmis priestleyi Ana</name>
    <dbReference type="NCBI Taxonomy" id="1666911"/>
    <lineage>
        <taxon>Bacteria</taxon>
        <taxon>Bacillati</taxon>
        <taxon>Cyanobacteriota</taxon>
        <taxon>Cyanophyceae</taxon>
        <taxon>Leptolyngbyales</taxon>
        <taxon>Leptolyngbyaceae</taxon>
        <taxon>Phormidesmis</taxon>
    </lineage>
</organism>
<dbReference type="InterPro" id="IPR037038">
    <property type="entry name" value="HepT-like_sf"/>
</dbReference>
<evidence type="ECO:0000256" key="5">
    <source>
        <dbReference type="ARBA" id="ARBA00022801"/>
    </source>
</evidence>
<dbReference type="Pfam" id="PF01934">
    <property type="entry name" value="HepT-like"/>
    <property type="match status" value="1"/>
</dbReference>
<accession>A0A0P7ZPR7</accession>
<dbReference type="Gene3D" id="1.20.120.580">
    <property type="entry name" value="bsu32300-like"/>
    <property type="match status" value="1"/>
</dbReference>
<comment type="caution">
    <text evidence="7">The sequence shown here is derived from an EMBL/GenBank/DDBJ whole genome shotgun (WGS) entry which is preliminary data.</text>
</comment>
<evidence type="ECO:0000313" key="8">
    <source>
        <dbReference type="Proteomes" id="UP000050465"/>
    </source>
</evidence>
<evidence type="ECO:0000256" key="1">
    <source>
        <dbReference type="ARBA" id="ARBA00022553"/>
    </source>
</evidence>
<dbReference type="EMBL" id="LJZR01000090">
    <property type="protein sequence ID" value="KPQ31651.1"/>
    <property type="molecule type" value="Genomic_DNA"/>
</dbReference>
<evidence type="ECO:0000256" key="4">
    <source>
        <dbReference type="ARBA" id="ARBA00022741"/>
    </source>
</evidence>
<keyword evidence="2" id="KW-1277">Toxin-antitoxin system</keyword>
<evidence type="ECO:0000256" key="3">
    <source>
        <dbReference type="ARBA" id="ARBA00022722"/>
    </source>
</evidence>
<keyword evidence="4" id="KW-0547">Nucleotide-binding</keyword>